<comment type="caution">
    <text evidence="2">The sequence shown here is derived from an EMBL/GenBank/DDBJ whole genome shotgun (WGS) entry which is preliminary data.</text>
</comment>
<keyword evidence="1" id="KW-0812">Transmembrane</keyword>
<feature type="transmembrane region" description="Helical" evidence="1">
    <location>
        <begin position="74"/>
        <end position="96"/>
    </location>
</feature>
<accession>A0A8J2V6R7</accession>
<dbReference type="EMBL" id="BMGK01000001">
    <property type="protein sequence ID" value="GGD80294.1"/>
    <property type="molecule type" value="Genomic_DNA"/>
</dbReference>
<reference evidence="2" key="1">
    <citation type="journal article" date="2014" name="Int. J. Syst. Evol. Microbiol.">
        <title>Complete genome sequence of Corynebacterium casei LMG S-19264T (=DSM 44701T), isolated from a smear-ripened cheese.</title>
        <authorList>
            <consortium name="US DOE Joint Genome Institute (JGI-PGF)"/>
            <person name="Walter F."/>
            <person name="Albersmeier A."/>
            <person name="Kalinowski J."/>
            <person name="Ruckert C."/>
        </authorList>
    </citation>
    <scope>NUCLEOTIDE SEQUENCE</scope>
    <source>
        <strain evidence="2">CGMCC 1.12924</strain>
    </source>
</reference>
<keyword evidence="3" id="KW-1185">Reference proteome</keyword>
<dbReference type="RefSeq" id="WP_188438345.1">
    <property type="nucleotide sequence ID" value="NZ_BMGK01000001.1"/>
</dbReference>
<evidence type="ECO:0000313" key="3">
    <source>
        <dbReference type="Proteomes" id="UP000652231"/>
    </source>
</evidence>
<name>A0A8J2V6R7_9FLAO</name>
<dbReference type="Pfam" id="PF07332">
    <property type="entry name" value="Phage_holin_3_6"/>
    <property type="match status" value="1"/>
</dbReference>
<evidence type="ECO:0000256" key="1">
    <source>
        <dbReference type="SAM" id="Phobius"/>
    </source>
</evidence>
<dbReference type="AlphaFoldDB" id="A0A8J2V6R7"/>
<dbReference type="InterPro" id="IPR009937">
    <property type="entry name" value="Phage_holin_3_6"/>
</dbReference>
<sequence>MFEKITNNVEGIQDHLESYIKNSAEYYKLDIYKKTTKTFISILRVLLLGAIALLLLFFLSLAAAYLIGEAYGNISYGFLYVAGFYVLVFILAWIFSRKRLERAVLKNTSNIFFND</sequence>
<proteinExistence type="predicted"/>
<organism evidence="2 3">
    <name type="scientific">Planktosalinus lacus</name>
    <dbReference type="NCBI Taxonomy" id="1526573"/>
    <lineage>
        <taxon>Bacteria</taxon>
        <taxon>Pseudomonadati</taxon>
        <taxon>Bacteroidota</taxon>
        <taxon>Flavobacteriia</taxon>
        <taxon>Flavobacteriales</taxon>
        <taxon>Flavobacteriaceae</taxon>
        <taxon>Planktosalinus</taxon>
    </lineage>
</organism>
<evidence type="ECO:0000313" key="2">
    <source>
        <dbReference type="EMBL" id="GGD80294.1"/>
    </source>
</evidence>
<dbReference type="Proteomes" id="UP000652231">
    <property type="component" value="Unassembled WGS sequence"/>
</dbReference>
<gene>
    <name evidence="2" type="ORF">GCM10011312_00730</name>
</gene>
<feature type="transmembrane region" description="Helical" evidence="1">
    <location>
        <begin position="42"/>
        <end position="68"/>
    </location>
</feature>
<protein>
    <recommendedName>
        <fullName evidence="4">Holin-X, holin superfamily III</fullName>
    </recommendedName>
</protein>
<keyword evidence="1" id="KW-0472">Membrane</keyword>
<reference evidence="2" key="2">
    <citation type="submission" date="2020-09" db="EMBL/GenBank/DDBJ databases">
        <authorList>
            <person name="Sun Q."/>
            <person name="Zhou Y."/>
        </authorList>
    </citation>
    <scope>NUCLEOTIDE SEQUENCE</scope>
    <source>
        <strain evidence="2">CGMCC 1.12924</strain>
    </source>
</reference>
<evidence type="ECO:0008006" key="4">
    <source>
        <dbReference type="Google" id="ProtNLM"/>
    </source>
</evidence>
<keyword evidence="1" id="KW-1133">Transmembrane helix</keyword>